<evidence type="ECO:0000313" key="7">
    <source>
        <dbReference type="EMBL" id="NJB70736.1"/>
    </source>
</evidence>
<evidence type="ECO:0000259" key="5">
    <source>
        <dbReference type="Pfam" id="PF04542"/>
    </source>
</evidence>
<organism evidence="7 8">
    <name type="scientific">Saonia flava</name>
    <dbReference type="NCBI Taxonomy" id="523696"/>
    <lineage>
        <taxon>Bacteria</taxon>
        <taxon>Pseudomonadati</taxon>
        <taxon>Bacteroidota</taxon>
        <taxon>Flavobacteriia</taxon>
        <taxon>Flavobacteriales</taxon>
        <taxon>Flavobacteriaceae</taxon>
        <taxon>Saonia</taxon>
    </lineage>
</organism>
<dbReference type="GO" id="GO:0006352">
    <property type="term" value="P:DNA-templated transcription initiation"/>
    <property type="evidence" value="ECO:0007669"/>
    <property type="project" value="InterPro"/>
</dbReference>
<keyword evidence="3" id="KW-0731">Sigma factor</keyword>
<dbReference type="InterPro" id="IPR013324">
    <property type="entry name" value="RNA_pol_sigma_r3/r4-like"/>
</dbReference>
<dbReference type="RefSeq" id="WP_317169671.1">
    <property type="nucleotide sequence ID" value="NZ_JAATJJ010000001.1"/>
</dbReference>
<dbReference type="PANTHER" id="PTHR43133:SF51">
    <property type="entry name" value="RNA POLYMERASE SIGMA FACTOR"/>
    <property type="match status" value="1"/>
</dbReference>
<dbReference type="InterPro" id="IPR013249">
    <property type="entry name" value="RNA_pol_sigma70_r4_t2"/>
</dbReference>
<evidence type="ECO:0000256" key="3">
    <source>
        <dbReference type="ARBA" id="ARBA00023082"/>
    </source>
</evidence>
<dbReference type="CDD" id="cd06171">
    <property type="entry name" value="Sigma70_r4"/>
    <property type="match status" value="1"/>
</dbReference>
<keyword evidence="8" id="KW-1185">Reference proteome</keyword>
<dbReference type="EMBL" id="JAATJJ010000001">
    <property type="protein sequence ID" value="NJB70736.1"/>
    <property type="molecule type" value="Genomic_DNA"/>
</dbReference>
<dbReference type="Proteomes" id="UP000590442">
    <property type="component" value="Unassembled WGS sequence"/>
</dbReference>
<dbReference type="NCBIfam" id="TIGR02937">
    <property type="entry name" value="sigma70-ECF"/>
    <property type="match status" value="1"/>
</dbReference>
<dbReference type="Pfam" id="PF04542">
    <property type="entry name" value="Sigma70_r2"/>
    <property type="match status" value="1"/>
</dbReference>
<evidence type="ECO:0000256" key="4">
    <source>
        <dbReference type="ARBA" id="ARBA00023163"/>
    </source>
</evidence>
<feature type="domain" description="RNA polymerase sigma-70 region 2" evidence="5">
    <location>
        <begin position="50"/>
        <end position="115"/>
    </location>
</feature>
<dbReference type="GO" id="GO:0003677">
    <property type="term" value="F:DNA binding"/>
    <property type="evidence" value="ECO:0007669"/>
    <property type="project" value="InterPro"/>
</dbReference>
<name>A0A846QNU6_9FLAO</name>
<dbReference type="GO" id="GO:0016987">
    <property type="term" value="F:sigma factor activity"/>
    <property type="evidence" value="ECO:0007669"/>
    <property type="project" value="UniProtKB-KW"/>
</dbReference>
<keyword evidence="2" id="KW-0805">Transcription regulation</keyword>
<evidence type="ECO:0000313" key="8">
    <source>
        <dbReference type="Proteomes" id="UP000590442"/>
    </source>
</evidence>
<sequence>MTFLKKLFLIIIKNQSERGLGKGERYNDLTDEELVDMIVKNNNTMLFGSLYDRYSAKVYNKCYSFSRTEAEAEDLTQDVFLLLFVKLNTFKGKSKFSTWLFSLTYNFCTNYVNRDKQKKIRDKSNPVDDDKHNLVQDVSDESLFKLKTDKLEKALKLIDPEDKSILLLKYQDGVSVKELSQLMEIGESAIKMRLKRSRSRLVEIYNELK</sequence>
<gene>
    <name evidence="7" type="ORF">GGR42_001198</name>
</gene>
<evidence type="ECO:0000256" key="2">
    <source>
        <dbReference type="ARBA" id="ARBA00023015"/>
    </source>
</evidence>
<protein>
    <submittedName>
        <fullName evidence="7">RNA polymerase sigma-70 factor (ECF subfamily)</fullName>
    </submittedName>
</protein>
<dbReference type="InterPro" id="IPR013325">
    <property type="entry name" value="RNA_pol_sigma_r2"/>
</dbReference>
<evidence type="ECO:0000259" key="6">
    <source>
        <dbReference type="Pfam" id="PF08281"/>
    </source>
</evidence>
<dbReference type="SUPFAM" id="SSF88946">
    <property type="entry name" value="Sigma2 domain of RNA polymerase sigma factors"/>
    <property type="match status" value="1"/>
</dbReference>
<accession>A0A846QNU6</accession>
<dbReference type="PANTHER" id="PTHR43133">
    <property type="entry name" value="RNA POLYMERASE ECF-TYPE SIGMA FACTO"/>
    <property type="match status" value="1"/>
</dbReference>
<dbReference type="Pfam" id="PF08281">
    <property type="entry name" value="Sigma70_r4_2"/>
    <property type="match status" value="1"/>
</dbReference>
<proteinExistence type="inferred from homology"/>
<dbReference type="SUPFAM" id="SSF88659">
    <property type="entry name" value="Sigma3 and sigma4 domains of RNA polymerase sigma factors"/>
    <property type="match status" value="1"/>
</dbReference>
<dbReference type="InterPro" id="IPR036388">
    <property type="entry name" value="WH-like_DNA-bd_sf"/>
</dbReference>
<keyword evidence="4" id="KW-0804">Transcription</keyword>
<reference evidence="7 8" key="1">
    <citation type="submission" date="2020-03" db="EMBL/GenBank/DDBJ databases">
        <title>Genomic Encyclopedia of Type Strains, Phase IV (KMG-IV): sequencing the most valuable type-strain genomes for metagenomic binning, comparative biology and taxonomic classification.</title>
        <authorList>
            <person name="Goeker M."/>
        </authorList>
    </citation>
    <scope>NUCLEOTIDE SEQUENCE [LARGE SCALE GENOMIC DNA]</scope>
    <source>
        <strain evidence="7 8">DSM 29762</strain>
    </source>
</reference>
<comment type="similarity">
    <text evidence="1">Belongs to the sigma-70 factor family. ECF subfamily.</text>
</comment>
<comment type="caution">
    <text evidence="7">The sequence shown here is derived from an EMBL/GenBank/DDBJ whole genome shotgun (WGS) entry which is preliminary data.</text>
</comment>
<dbReference type="Gene3D" id="1.10.1740.10">
    <property type="match status" value="1"/>
</dbReference>
<dbReference type="InterPro" id="IPR039425">
    <property type="entry name" value="RNA_pol_sigma-70-like"/>
</dbReference>
<dbReference type="InterPro" id="IPR014284">
    <property type="entry name" value="RNA_pol_sigma-70_dom"/>
</dbReference>
<evidence type="ECO:0000256" key="1">
    <source>
        <dbReference type="ARBA" id="ARBA00010641"/>
    </source>
</evidence>
<dbReference type="AlphaFoldDB" id="A0A846QNU6"/>
<dbReference type="InterPro" id="IPR007627">
    <property type="entry name" value="RNA_pol_sigma70_r2"/>
</dbReference>
<dbReference type="Gene3D" id="1.10.10.10">
    <property type="entry name" value="Winged helix-like DNA-binding domain superfamily/Winged helix DNA-binding domain"/>
    <property type="match status" value="1"/>
</dbReference>
<feature type="domain" description="RNA polymerase sigma factor 70 region 4 type 2" evidence="6">
    <location>
        <begin position="150"/>
        <end position="201"/>
    </location>
</feature>